<proteinExistence type="predicted"/>
<dbReference type="AlphaFoldDB" id="A0A426TUT4"/>
<gene>
    <name evidence="2" type="ORF">EI684_16495</name>
</gene>
<comment type="caution">
    <text evidence="2">The sequence shown here is derived from an EMBL/GenBank/DDBJ whole genome shotgun (WGS) entry which is preliminary data.</text>
</comment>
<name>A0A426TUT4_9CHLR</name>
<evidence type="ECO:0000256" key="1">
    <source>
        <dbReference type="SAM" id="MobiDB-lite"/>
    </source>
</evidence>
<dbReference type="Proteomes" id="UP000280307">
    <property type="component" value="Unassembled WGS sequence"/>
</dbReference>
<protein>
    <submittedName>
        <fullName evidence="2">Uncharacterized protein</fullName>
    </submittedName>
</protein>
<feature type="compositionally biased region" description="Gly residues" evidence="1">
    <location>
        <begin position="1"/>
        <end position="19"/>
    </location>
</feature>
<evidence type="ECO:0000313" key="2">
    <source>
        <dbReference type="EMBL" id="RRR69127.1"/>
    </source>
</evidence>
<dbReference type="EMBL" id="RSAS01000666">
    <property type="protein sequence ID" value="RRR69127.1"/>
    <property type="molecule type" value="Genomic_DNA"/>
</dbReference>
<accession>A0A426TUT4</accession>
<evidence type="ECO:0000313" key="3">
    <source>
        <dbReference type="Proteomes" id="UP000280307"/>
    </source>
</evidence>
<reference evidence="2 3" key="1">
    <citation type="submission" date="2018-12" db="EMBL/GenBank/DDBJ databases">
        <title>Genome Sequence of Candidatus Viridilinea halotolerans isolated from saline sulfide-rich spring.</title>
        <authorList>
            <person name="Grouzdev D.S."/>
            <person name="Burganskaya E.I."/>
            <person name="Krutkina M.S."/>
            <person name="Sukhacheva M.V."/>
            <person name="Gorlenko V.M."/>
        </authorList>
    </citation>
    <scope>NUCLEOTIDE SEQUENCE [LARGE SCALE GENOMIC DNA]</scope>
    <source>
        <strain evidence="2">Chok-6</strain>
    </source>
</reference>
<feature type="region of interest" description="Disordered" evidence="1">
    <location>
        <begin position="1"/>
        <end position="53"/>
    </location>
</feature>
<sequence length="112" mass="12240">MQGNRGAGEQGSRGTGEQGNRGTEEQRNRGAGEQGSRGTGEQRNRGAGEQNALYTYPIHDSGGDVTFCWHRSRRAAGFGKLASANWLRQAQPPSHQATGYCCDARWMRREAD</sequence>
<organism evidence="2 3">
    <name type="scientific">Candidatus Viridilinea halotolerans</name>
    <dbReference type="NCBI Taxonomy" id="2491704"/>
    <lineage>
        <taxon>Bacteria</taxon>
        <taxon>Bacillati</taxon>
        <taxon>Chloroflexota</taxon>
        <taxon>Chloroflexia</taxon>
        <taxon>Chloroflexales</taxon>
        <taxon>Chloroflexineae</taxon>
        <taxon>Oscillochloridaceae</taxon>
        <taxon>Candidatus Viridilinea</taxon>
    </lineage>
</organism>